<dbReference type="EMBL" id="CAXKWB010001011">
    <property type="protein sequence ID" value="CAL4063112.1"/>
    <property type="molecule type" value="Genomic_DNA"/>
</dbReference>
<evidence type="ECO:0000256" key="5">
    <source>
        <dbReference type="ARBA" id="ARBA00023065"/>
    </source>
</evidence>
<comment type="subcellular location">
    <subcellularLocation>
        <location evidence="1">Membrane</location>
        <topology evidence="1">Multi-pass membrane protein</topology>
    </subcellularLocation>
</comment>
<dbReference type="GO" id="GO:0005886">
    <property type="term" value="C:plasma membrane"/>
    <property type="evidence" value="ECO:0007669"/>
    <property type="project" value="TreeGrafter"/>
</dbReference>
<feature type="non-terminal residue" evidence="10">
    <location>
        <position position="192"/>
    </location>
</feature>
<keyword evidence="11" id="KW-1185">Reference proteome</keyword>
<dbReference type="InterPro" id="IPR005821">
    <property type="entry name" value="Ion_trans_dom"/>
</dbReference>
<evidence type="ECO:0000256" key="8">
    <source>
        <dbReference type="SAM" id="Phobius"/>
    </source>
</evidence>
<evidence type="ECO:0000256" key="7">
    <source>
        <dbReference type="ARBA" id="ARBA00023303"/>
    </source>
</evidence>
<keyword evidence="4 8" id="KW-1133">Transmembrane helix</keyword>
<evidence type="ECO:0000256" key="3">
    <source>
        <dbReference type="ARBA" id="ARBA00022692"/>
    </source>
</evidence>
<keyword evidence="5" id="KW-0406">Ion transport</keyword>
<dbReference type="GO" id="GO:0070679">
    <property type="term" value="F:inositol 1,4,5 trisphosphate binding"/>
    <property type="evidence" value="ECO:0007669"/>
    <property type="project" value="TreeGrafter"/>
</dbReference>
<dbReference type="GO" id="GO:0015279">
    <property type="term" value="F:store-operated calcium channel activity"/>
    <property type="evidence" value="ECO:0007669"/>
    <property type="project" value="TreeGrafter"/>
</dbReference>
<evidence type="ECO:0000256" key="6">
    <source>
        <dbReference type="ARBA" id="ARBA00023136"/>
    </source>
</evidence>
<dbReference type="AlphaFoldDB" id="A0AAV2PRT7"/>
<reference evidence="10 11" key="1">
    <citation type="submission" date="2024-05" db="EMBL/GenBank/DDBJ databases">
        <authorList>
            <person name="Wallberg A."/>
        </authorList>
    </citation>
    <scope>NUCLEOTIDE SEQUENCE [LARGE SCALE GENOMIC DNA]</scope>
</reference>
<sequence length="192" mass="22206">FATLFWSLFGISSPKSTNLSEDHQFIEAVGQGLFMAYHVMSIIVLMNMLIAMMSSSFQQIEDHADQEWKFARSKLWMSYFDPGSTLPAPFNLIISPKSVMYFFCGIRDIFLYLYSRGRNRRSSKKGSLVMEKGALQGFGRPSISRQNCKYAEIMQRLVSRFIHQKKKQLREDGVNADDLLEIKQDISSLRYE</sequence>
<dbReference type="GO" id="GO:0051480">
    <property type="term" value="P:regulation of cytosolic calcium ion concentration"/>
    <property type="evidence" value="ECO:0007669"/>
    <property type="project" value="TreeGrafter"/>
</dbReference>
<dbReference type="PRINTS" id="PR01097">
    <property type="entry name" value="TRNSRECEPTRP"/>
</dbReference>
<organism evidence="10 11">
    <name type="scientific">Meganyctiphanes norvegica</name>
    <name type="common">Northern krill</name>
    <name type="synonym">Thysanopoda norvegica</name>
    <dbReference type="NCBI Taxonomy" id="48144"/>
    <lineage>
        <taxon>Eukaryota</taxon>
        <taxon>Metazoa</taxon>
        <taxon>Ecdysozoa</taxon>
        <taxon>Arthropoda</taxon>
        <taxon>Crustacea</taxon>
        <taxon>Multicrustacea</taxon>
        <taxon>Malacostraca</taxon>
        <taxon>Eumalacostraca</taxon>
        <taxon>Eucarida</taxon>
        <taxon>Euphausiacea</taxon>
        <taxon>Euphausiidae</taxon>
        <taxon>Meganyctiphanes</taxon>
    </lineage>
</organism>
<keyword evidence="2" id="KW-0813">Transport</keyword>
<comment type="caution">
    <text evidence="10">The sequence shown here is derived from an EMBL/GenBank/DDBJ whole genome shotgun (WGS) entry which is preliminary data.</text>
</comment>
<evidence type="ECO:0000313" key="10">
    <source>
        <dbReference type="EMBL" id="CAL4063112.1"/>
    </source>
</evidence>
<proteinExistence type="predicted"/>
<evidence type="ECO:0000313" key="11">
    <source>
        <dbReference type="Proteomes" id="UP001497623"/>
    </source>
</evidence>
<dbReference type="GO" id="GO:0007338">
    <property type="term" value="P:single fertilization"/>
    <property type="evidence" value="ECO:0007669"/>
    <property type="project" value="TreeGrafter"/>
</dbReference>
<feature type="transmembrane region" description="Helical" evidence="8">
    <location>
        <begin position="34"/>
        <end position="54"/>
    </location>
</feature>
<evidence type="ECO:0000256" key="1">
    <source>
        <dbReference type="ARBA" id="ARBA00004141"/>
    </source>
</evidence>
<dbReference type="InterPro" id="IPR002153">
    <property type="entry name" value="TRPC_channel"/>
</dbReference>
<evidence type="ECO:0000259" key="9">
    <source>
        <dbReference type="Pfam" id="PF00520"/>
    </source>
</evidence>
<feature type="non-terminal residue" evidence="10">
    <location>
        <position position="1"/>
    </location>
</feature>
<dbReference type="Proteomes" id="UP001497623">
    <property type="component" value="Unassembled WGS sequence"/>
</dbReference>
<accession>A0AAV2PRT7</accession>
<keyword evidence="6 8" id="KW-0472">Membrane</keyword>
<dbReference type="Pfam" id="PF00520">
    <property type="entry name" value="Ion_trans"/>
    <property type="match status" value="1"/>
</dbReference>
<gene>
    <name evidence="10" type="ORF">MNOR_LOCUS3078</name>
</gene>
<keyword evidence="3 8" id="KW-0812">Transmembrane</keyword>
<dbReference type="GO" id="GO:0034703">
    <property type="term" value="C:cation channel complex"/>
    <property type="evidence" value="ECO:0007669"/>
    <property type="project" value="TreeGrafter"/>
</dbReference>
<dbReference type="PANTHER" id="PTHR10117">
    <property type="entry name" value="TRANSIENT RECEPTOR POTENTIAL CHANNEL"/>
    <property type="match status" value="1"/>
</dbReference>
<keyword evidence="7" id="KW-0407">Ion channel</keyword>
<protein>
    <recommendedName>
        <fullName evidence="9">Ion transport domain-containing protein</fullName>
    </recommendedName>
</protein>
<dbReference type="PANTHER" id="PTHR10117:SF80">
    <property type="entry name" value="TRANSIENT-RECEPTOR-POTENTIAL-LIKE PROTEIN"/>
    <property type="match status" value="1"/>
</dbReference>
<name>A0AAV2PRT7_MEGNR</name>
<feature type="domain" description="Ion transport" evidence="9">
    <location>
        <begin position="5"/>
        <end position="64"/>
    </location>
</feature>
<evidence type="ECO:0000256" key="2">
    <source>
        <dbReference type="ARBA" id="ARBA00022448"/>
    </source>
</evidence>
<evidence type="ECO:0000256" key="4">
    <source>
        <dbReference type="ARBA" id="ARBA00022989"/>
    </source>
</evidence>